<evidence type="ECO:0000256" key="1">
    <source>
        <dbReference type="SAM" id="MobiDB-lite"/>
    </source>
</evidence>
<sequence>MRFRKKEREKAPSFIRKEQKTKANERPSFSFLHKLQNPFPSIDLQVDLVETISRKDTNTGIFQVHRNPMVNPREMKKKKLWSKTLLGWGSQTPSPSSRCG</sequence>
<protein>
    <submittedName>
        <fullName evidence="2">Uncharacterized protein</fullName>
    </submittedName>
</protein>
<comment type="caution">
    <text evidence="2">The sequence shown here is derived from an EMBL/GenBank/DDBJ whole genome shotgun (WGS) entry which is preliminary data.</text>
</comment>
<evidence type="ECO:0000313" key="2">
    <source>
        <dbReference type="EMBL" id="KAG6692312.1"/>
    </source>
</evidence>
<name>A0A922DY91_CARIL</name>
<evidence type="ECO:0000313" key="3">
    <source>
        <dbReference type="Proteomes" id="UP000811246"/>
    </source>
</evidence>
<dbReference type="AlphaFoldDB" id="A0A922DY91"/>
<organism evidence="2 3">
    <name type="scientific">Carya illinoinensis</name>
    <name type="common">Pecan</name>
    <dbReference type="NCBI Taxonomy" id="32201"/>
    <lineage>
        <taxon>Eukaryota</taxon>
        <taxon>Viridiplantae</taxon>
        <taxon>Streptophyta</taxon>
        <taxon>Embryophyta</taxon>
        <taxon>Tracheophyta</taxon>
        <taxon>Spermatophyta</taxon>
        <taxon>Magnoliopsida</taxon>
        <taxon>eudicotyledons</taxon>
        <taxon>Gunneridae</taxon>
        <taxon>Pentapetalae</taxon>
        <taxon>rosids</taxon>
        <taxon>fabids</taxon>
        <taxon>Fagales</taxon>
        <taxon>Juglandaceae</taxon>
        <taxon>Carya</taxon>
    </lineage>
</organism>
<proteinExistence type="predicted"/>
<reference evidence="2" key="1">
    <citation type="submission" date="2021-01" db="EMBL/GenBank/DDBJ databases">
        <authorList>
            <person name="Lovell J.T."/>
            <person name="Bentley N."/>
            <person name="Bhattarai G."/>
            <person name="Jenkins J.W."/>
            <person name="Sreedasyam A."/>
            <person name="Alarcon Y."/>
            <person name="Bock C."/>
            <person name="Boston L."/>
            <person name="Carlson J."/>
            <person name="Cervantes K."/>
            <person name="Clermont K."/>
            <person name="Krom N."/>
            <person name="Kubenka K."/>
            <person name="Mamidi S."/>
            <person name="Mattison C."/>
            <person name="Monteros M."/>
            <person name="Pisani C."/>
            <person name="Plott C."/>
            <person name="Rajasekar S."/>
            <person name="Rhein H.S."/>
            <person name="Rohla C."/>
            <person name="Song M."/>
            <person name="Hilaire R.S."/>
            <person name="Shu S."/>
            <person name="Wells L."/>
            <person name="Wang X."/>
            <person name="Webber J."/>
            <person name="Heerema R.J."/>
            <person name="Klein P."/>
            <person name="Conner P."/>
            <person name="Grauke L."/>
            <person name="Grimwood J."/>
            <person name="Schmutz J."/>
            <person name="Randall J.J."/>
        </authorList>
    </citation>
    <scope>NUCLEOTIDE SEQUENCE</scope>
    <source>
        <tissue evidence="2">Leaf</tissue>
    </source>
</reference>
<dbReference type="EMBL" id="CM031834">
    <property type="protein sequence ID" value="KAG6692312.1"/>
    <property type="molecule type" value="Genomic_DNA"/>
</dbReference>
<accession>A0A922DY91</accession>
<dbReference type="Proteomes" id="UP000811246">
    <property type="component" value="Chromosome 10"/>
</dbReference>
<gene>
    <name evidence="2" type="ORF">I3842_10G108700</name>
</gene>
<feature type="region of interest" description="Disordered" evidence="1">
    <location>
        <begin position="1"/>
        <end position="26"/>
    </location>
</feature>
<feature type="compositionally biased region" description="Basic and acidic residues" evidence="1">
    <location>
        <begin position="1"/>
        <end position="25"/>
    </location>
</feature>